<dbReference type="Proteomes" id="UP001596447">
    <property type="component" value="Unassembled WGS sequence"/>
</dbReference>
<keyword evidence="2" id="KW-1185">Reference proteome</keyword>
<name>A0ABD5Z2W1_9EURY</name>
<dbReference type="EMBL" id="JBHTAR010000011">
    <property type="protein sequence ID" value="MFC7199539.1"/>
    <property type="molecule type" value="Genomic_DNA"/>
</dbReference>
<reference evidence="1 2" key="1">
    <citation type="journal article" date="2019" name="Int. J. Syst. Evol. Microbiol.">
        <title>The Global Catalogue of Microorganisms (GCM) 10K type strain sequencing project: providing services to taxonomists for standard genome sequencing and annotation.</title>
        <authorList>
            <consortium name="The Broad Institute Genomics Platform"/>
            <consortium name="The Broad Institute Genome Sequencing Center for Infectious Disease"/>
            <person name="Wu L."/>
            <person name="Ma J."/>
        </authorList>
    </citation>
    <scope>NUCLEOTIDE SEQUENCE [LARGE SCALE GENOMIC DNA]</scope>
    <source>
        <strain evidence="1 2">XZGYJ-43</strain>
    </source>
</reference>
<protein>
    <submittedName>
        <fullName evidence="1">Uncharacterized protein</fullName>
    </submittedName>
</protein>
<organism evidence="1 2">
    <name type="scientific">Halospeciosus flavus</name>
    <dbReference type="NCBI Taxonomy" id="3032283"/>
    <lineage>
        <taxon>Archaea</taxon>
        <taxon>Methanobacteriati</taxon>
        <taxon>Methanobacteriota</taxon>
        <taxon>Stenosarchaea group</taxon>
        <taxon>Halobacteria</taxon>
        <taxon>Halobacteriales</taxon>
        <taxon>Halobacteriaceae</taxon>
        <taxon>Halospeciosus</taxon>
    </lineage>
</organism>
<comment type="caution">
    <text evidence="1">The sequence shown here is derived from an EMBL/GenBank/DDBJ whole genome shotgun (WGS) entry which is preliminary data.</text>
</comment>
<evidence type="ECO:0000313" key="1">
    <source>
        <dbReference type="EMBL" id="MFC7199539.1"/>
    </source>
</evidence>
<sequence>MKLIITKTDGSMEGKELSDDFQIYYLEHKKSGLFQLNQSVWRDVERFRFYSGDDYEDSRERPLTQSQKVEAV</sequence>
<gene>
    <name evidence="1" type="ORF">ACFQJ9_08955</name>
</gene>
<dbReference type="RefSeq" id="WP_382268245.1">
    <property type="nucleotide sequence ID" value="NZ_JBHTAR010000011.1"/>
</dbReference>
<dbReference type="AlphaFoldDB" id="A0ABD5Z2W1"/>
<proteinExistence type="predicted"/>
<accession>A0ABD5Z2W1</accession>
<evidence type="ECO:0000313" key="2">
    <source>
        <dbReference type="Proteomes" id="UP001596447"/>
    </source>
</evidence>